<dbReference type="PRINTS" id="PR00300">
    <property type="entry name" value="CLPPROTEASEA"/>
</dbReference>
<dbReference type="InterPro" id="IPR003959">
    <property type="entry name" value="ATPase_AAA_core"/>
</dbReference>
<dbReference type="PANTHER" id="PTHR11638">
    <property type="entry name" value="ATP-DEPENDENT CLP PROTEASE"/>
    <property type="match status" value="1"/>
</dbReference>
<proteinExistence type="predicted"/>
<evidence type="ECO:0000259" key="3">
    <source>
        <dbReference type="SMART" id="SM00382"/>
    </source>
</evidence>
<sequence length="637" mass="71542">MKTQLLKPELYKEINENLGHSLTILESNSTVMGRDVELNMLRVVLNKMERPVGLLVGGQGVGKSVLARAYMNQLRKEGHHVEVFQLKVGVMGDNFDKLKGRMNTLLEELKRYKEEALKIDPNAKIILFIDEVHTVISIFGENSKIGGDLLKESLAEAEKFIEVITATTAKEYRDYIAGDKALSRRLNRITINETTPSLTFNILKDWLVAKSKEKNKDYTYMISDELLKRIISSNRTYNEEQYEPAKSIDVLSTVISYSEINDVIPTDEVLTEVLKSQYNIHMGFKIDPKEVMDIFKSLIKGQPLATAEFGRIVHRIAFNLYPDSNKPRGTILSVGPTGTGKTASCKALAQAMHGDPKKYLFISMTDYSDSDGARRLLETIGEALDENSNLIILIDELEKGDDRAINVLLPVLDEGLVRYEKFGRDGTVTEHKQKLSNAIVIGTANAGAKLLEGIQEADDEEYTGEVLTKELKIKSRDMVAQVEKTVGDNILKPELVGRFDSVIPFRKLEDDTLLEIATKQLQEMLQRIYDVKGIHIKLPPDKDWSATSRGHVSNAISMYIVKERMGDTTNAGAKSARQITKIIEQDILNGIIETLYEYEGSGITQFEIDTDGESYFENTDRPEARGMIVVKPLVKAR</sequence>
<reference evidence="5" key="1">
    <citation type="submission" date="2015-11" db="EMBL/GenBank/DDBJ databases">
        <title>Genomic diversity of Staphylococcus saprophyticus strains from urinary tract infections, animal surfaces, and fermented foods.</title>
        <authorList>
            <person name="Wolfe B.E."/>
        </authorList>
    </citation>
    <scope>NUCLEOTIDE SEQUENCE [LARGE SCALE GENOMIC DNA]</scope>
    <source>
        <strain evidence="5">738_7</strain>
    </source>
</reference>
<dbReference type="InterPro" id="IPR027417">
    <property type="entry name" value="P-loop_NTPase"/>
</dbReference>
<feature type="domain" description="AAA+ ATPase" evidence="3">
    <location>
        <begin position="327"/>
        <end position="509"/>
    </location>
</feature>
<dbReference type="Proteomes" id="UP000095464">
    <property type="component" value="Unassembled WGS sequence"/>
</dbReference>
<dbReference type="AlphaFoldDB" id="A0AAP7IG13"/>
<dbReference type="Pfam" id="PF00004">
    <property type="entry name" value="AAA"/>
    <property type="match status" value="1"/>
</dbReference>
<dbReference type="Gene3D" id="3.40.50.300">
    <property type="entry name" value="P-loop containing nucleotide triphosphate hydrolases"/>
    <property type="match status" value="2"/>
</dbReference>
<dbReference type="InterPro" id="IPR050130">
    <property type="entry name" value="ClpA_ClpB"/>
</dbReference>
<gene>
    <name evidence="4" type="ORF">ASS94_00765</name>
</gene>
<dbReference type="SUPFAM" id="SSF52540">
    <property type="entry name" value="P-loop containing nucleoside triphosphate hydrolases"/>
    <property type="match status" value="2"/>
</dbReference>
<evidence type="ECO:0000313" key="4">
    <source>
        <dbReference type="EMBL" id="OEK58886.1"/>
    </source>
</evidence>
<evidence type="ECO:0000313" key="5">
    <source>
        <dbReference type="Proteomes" id="UP000095464"/>
    </source>
</evidence>
<dbReference type="GO" id="GO:0005524">
    <property type="term" value="F:ATP binding"/>
    <property type="evidence" value="ECO:0007669"/>
    <property type="project" value="UniProtKB-KW"/>
</dbReference>
<keyword evidence="1" id="KW-0547">Nucleotide-binding</keyword>
<dbReference type="PANTHER" id="PTHR11638:SF18">
    <property type="entry name" value="HEAT SHOCK PROTEIN 104"/>
    <property type="match status" value="1"/>
</dbReference>
<evidence type="ECO:0000256" key="2">
    <source>
        <dbReference type="ARBA" id="ARBA00022840"/>
    </source>
</evidence>
<dbReference type="InterPro" id="IPR001270">
    <property type="entry name" value="ClpA/B"/>
</dbReference>
<dbReference type="GO" id="GO:0016887">
    <property type="term" value="F:ATP hydrolysis activity"/>
    <property type="evidence" value="ECO:0007669"/>
    <property type="project" value="InterPro"/>
</dbReference>
<dbReference type="GO" id="GO:0034605">
    <property type="term" value="P:cellular response to heat"/>
    <property type="evidence" value="ECO:0007669"/>
    <property type="project" value="TreeGrafter"/>
</dbReference>
<feature type="domain" description="AAA+ ATPase" evidence="3">
    <location>
        <begin position="49"/>
        <end position="196"/>
    </location>
</feature>
<dbReference type="EMBL" id="LNPX01000004">
    <property type="protein sequence ID" value="OEK58886.1"/>
    <property type="molecule type" value="Genomic_DNA"/>
</dbReference>
<dbReference type="InterPro" id="IPR003593">
    <property type="entry name" value="AAA+_ATPase"/>
</dbReference>
<accession>A0AAP7IG13</accession>
<name>A0AAP7IG13_9STAP</name>
<comment type="caution">
    <text evidence="4">The sequence shown here is derived from an EMBL/GenBank/DDBJ whole genome shotgun (WGS) entry which is preliminary data.</text>
</comment>
<keyword evidence="2" id="KW-0067">ATP-binding</keyword>
<protein>
    <recommendedName>
        <fullName evidence="3">AAA+ ATPase domain-containing protein</fullName>
    </recommendedName>
</protein>
<dbReference type="GO" id="GO:0005737">
    <property type="term" value="C:cytoplasm"/>
    <property type="evidence" value="ECO:0007669"/>
    <property type="project" value="TreeGrafter"/>
</dbReference>
<dbReference type="RefSeq" id="WP_069854286.1">
    <property type="nucleotide sequence ID" value="NZ_LNPX01000004.1"/>
</dbReference>
<evidence type="ECO:0000256" key="1">
    <source>
        <dbReference type="ARBA" id="ARBA00022741"/>
    </source>
</evidence>
<organism evidence="4 5">
    <name type="scientific">Staphylococcus equorum</name>
    <dbReference type="NCBI Taxonomy" id="246432"/>
    <lineage>
        <taxon>Bacteria</taxon>
        <taxon>Bacillati</taxon>
        <taxon>Bacillota</taxon>
        <taxon>Bacilli</taxon>
        <taxon>Bacillales</taxon>
        <taxon>Staphylococcaceae</taxon>
        <taxon>Staphylococcus</taxon>
    </lineage>
</organism>
<dbReference type="SMART" id="SM00382">
    <property type="entry name" value="AAA"/>
    <property type="match status" value="2"/>
</dbReference>
<dbReference type="Pfam" id="PF07724">
    <property type="entry name" value="AAA_2"/>
    <property type="match status" value="1"/>
</dbReference>